<comment type="similarity">
    <text evidence="2">In the N-terminal section; belongs to the glycosyltransferase 20 family.</text>
</comment>
<keyword evidence="4" id="KW-0963">Cytoplasm</keyword>
<keyword evidence="5" id="KW-0597">Phosphoprotein</keyword>
<dbReference type="InterPro" id="IPR003337">
    <property type="entry name" value="Trehalose_PPase"/>
</dbReference>
<dbReference type="NCBIfam" id="TIGR01484">
    <property type="entry name" value="HAD-SF-IIB"/>
    <property type="match status" value="1"/>
</dbReference>
<comment type="subcellular location">
    <subcellularLocation>
        <location evidence="1">Cytoplasm</location>
    </subcellularLocation>
</comment>
<reference evidence="7" key="1">
    <citation type="journal article" date="2020" name="Stud. Mycol.">
        <title>101 Dothideomycetes genomes: a test case for predicting lifestyles and emergence of pathogens.</title>
        <authorList>
            <person name="Haridas S."/>
            <person name="Albert R."/>
            <person name="Binder M."/>
            <person name="Bloem J."/>
            <person name="Labutti K."/>
            <person name="Salamov A."/>
            <person name="Andreopoulos B."/>
            <person name="Baker S."/>
            <person name="Barry K."/>
            <person name="Bills G."/>
            <person name="Bluhm B."/>
            <person name="Cannon C."/>
            <person name="Castanera R."/>
            <person name="Culley D."/>
            <person name="Daum C."/>
            <person name="Ezra D."/>
            <person name="Gonzalez J."/>
            <person name="Henrissat B."/>
            <person name="Kuo A."/>
            <person name="Liang C."/>
            <person name="Lipzen A."/>
            <person name="Lutzoni F."/>
            <person name="Magnuson J."/>
            <person name="Mondo S."/>
            <person name="Nolan M."/>
            <person name="Ohm R."/>
            <person name="Pangilinan J."/>
            <person name="Park H.-J."/>
            <person name="Ramirez L."/>
            <person name="Alfaro M."/>
            <person name="Sun H."/>
            <person name="Tritt A."/>
            <person name="Yoshinaga Y."/>
            <person name="Zwiers L.-H."/>
            <person name="Turgeon B."/>
            <person name="Goodwin S."/>
            <person name="Spatafora J."/>
            <person name="Crous P."/>
            <person name="Grigoriev I."/>
        </authorList>
    </citation>
    <scope>NUCLEOTIDE SEQUENCE</scope>
    <source>
        <strain evidence="7">CBS 130266</strain>
    </source>
</reference>
<dbReference type="Gene3D" id="3.40.50.1000">
    <property type="entry name" value="HAD superfamily/HAD-like"/>
    <property type="match status" value="1"/>
</dbReference>
<comment type="caution">
    <text evidence="7">The sequence shown here is derived from an EMBL/GenBank/DDBJ whole genome shotgun (WGS) entry which is preliminary data.</text>
</comment>
<dbReference type="Pfam" id="PF00982">
    <property type="entry name" value="Glyco_transf_20"/>
    <property type="match status" value="1"/>
</dbReference>
<evidence type="ECO:0000256" key="2">
    <source>
        <dbReference type="ARBA" id="ARBA00005409"/>
    </source>
</evidence>
<dbReference type="AlphaFoldDB" id="A0A9P4P1Z7"/>
<name>A0A9P4P1Z7_9PEZI</name>
<dbReference type="FunFam" id="3.40.50.2000:FF:000036">
    <property type="entry name" value="Alpha,alpha-trehalose-phosphate synthase subunit Tps2"/>
    <property type="match status" value="1"/>
</dbReference>
<sequence length="1028" mass="115145">MPTFNASLFLPYTIDFYDLPSRSEPSASKTWSEAKRVDTSRTLLNNPPSLFPRALTPPTKLDGGQFFAQAAPTPAASSCNAPNPGALVRSESLPLEWCSGQSFHQPESRARELPIPQLVGHYPIEVEEGDPVHVPKRRPRGLSTAARTASLEWTVEPTEQGNGGLTNAVRAAIRAGTLDENIWIGTVGFPTDALDDHTKEEISGKLESEHDSIMVEVSDSDLDGHYNHYCKTILWPIIHYQIPDHPKSKAYLDHSWIFYVKVNEAFADKIVKRYKRGDIIWIHDYHLLLVPAMIRKQIPDAQVGLFFHSAFPSSEVFRCLSVRNQLLEGMLGANLIAFQTAEYQEHFVATCSRLLAVEATPDGIQLDDRLVSVASHPIGIDPKALDLAREDPSVKHWIKVCQERYNGKRLIIARDKLDHIRGVRQKLLAFELFLTKYPEWREHVVLVQIAMSAGEDRELSSAVSNIVTRIDSQHSTLSHQPLVFLRQDISFSQYISLLCVADILMVTSLREGMNLSSHEWIVCQDGKMSEQKHGPVILSEFTGSASVFKGAELSINPWNYQGTADAINIALAMEPREKERRYNIMKEVVYRKTGEFWINSLARNLTQVHQEHSKREAVSIPRLNASQISESYSRSSNRLFFLDYEGTLASSSGLKNVNLSSTQRVIDTLNDLLQNKRNTVYVMSAQRPEELERLFTLVPDVGIIAENGCFVRKIESEEWIAMANLDEVAKWMGDVKEILKHYKNRVEGSVVEMRNCSLLFHYSKATDPEYAARQASECAAHINESCKSHRVHAVPLEKLVVIEPLDWSKESAATQIFEDTKIYGSPDFVFVAGDDRDDEGVFKWANGLGSGGVVTDVVTVSMGTRNTEALSTLPQGSSANKTTMESQAGKKRKDRSPSPAAGPSGTKRSKTKDSLENSNAAVHVSAPGGSTSLSTLERFQNKFLATTGPEHPLYREVLQSLIDYRVSLDYQRCVDVTVDLIYRDGGNAPRDMTRKPVEEEIGFKLARLMLPFLDQILMRSRLQHISSK</sequence>
<evidence type="ECO:0000256" key="4">
    <source>
        <dbReference type="ARBA" id="ARBA00022490"/>
    </source>
</evidence>
<dbReference type="Pfam" id="PF02358">
    <property type="entry name" value="Trehalose_PPase"/>
    <property type="match status" value="1"/>
</dbReference>
<dbReference type="GO" id="GO:0003825">
    <property type="term" value="F:alpha,alpha-trehalose-phosphate synthase (UDP-forming) activity"/>
    <property type="evidence" value="ECO:0007669"/>
    <property type="project" value="TreeGrafter"/>
</dbReference>
<dbReference type="FunFam" id="3.30.70.1020:FF:000001">
    <property type="entry name" value="Alpha,alpha-trehalose-phosphate synthase [UDP-forming] 1"/>
    <property type="match status" value="1"/>
</dbReference>
<comment type="similarity">
    <text evidence="3">In the C-terminal section; belongs to the trehalose phosphatase family.</text>
</comment>
<dbReference type="SUPFAM" id="SSF53756">
    <property type="entry name" value="UDP-Glycosyltransferase/glycogen phosphorylase"/>
    <property type="match status" value="1"/>
</dbReference>
<dbReference type="Gene3D" id="3.40.50.2000">
    <property type="entry name" value="Glycogen Phosphorylase B"/>
    <property type="match status" value="2"/>
</dbReference>
<evidence type="ECO:0000256" key="5">
    <source>
        <dbReference type="ARBA" id="ARBA00022553"/>
    </source>
</evidence>
<dbReference type="InterPro" id="IPR001830">
    <property type="entry name" value="Glyco_trans_20"/>
</dbReference>
<dbReference type="EMBL" id="MU007014">
    <property type="protein sequence ID" value="KAF2435176.1"/>
    <property type="molecule type" value="Genomic_DNA"/>
</dbReference>
<dbReference type="CDD" id="cd03788">
    <property type="entry name" value="GT20_TPS"/>
    <property type="match status" value="1"/>
</dbReference>
<evidence type="ECO:0000313" key="8">
    <source>
        <dbReference type="Proteomes" id="UP000800235"/>
    </source>
</evidence>
<dbReference type="PANTHER" id="PTHR10788:SF15">
    <property type="entry name" value="TREHALOSE SYNTHASE COMPLEX REGULATORY SUBUNIT TPS3-RELATED"/>
    <property type="match status" value="1"/>
</dbReference>
<evidence type="ECO:0000313" key="7">
    <source>
        <dbReference type="EMBL" id="KAF2435176.1"/>
    </source>
</evidence>
<dbReference type="OrthoDB" id="755951at2759"/>
<organism evidence="7 8">
    <name type="scientific">Tothia fuscella</name>
    <dbReference type="NCBI Taxonomy" id="1048955"/>
    <lineage>
        <taxon>Eukaryota</taxon>
        <taxon>Fungi</taxon>
        <taxon>Dikarya</taxon>
        <taxon>Ascomycota</taxon>
        <taxon>Pezizomycotina</taxon>
        <taxon>Dothideomycetes</taxon>
        <taxon>Pleosporomycetidae</taxon>
        <taxon>Venturiales</taxon>
        <taxon>Cylindrosympodiaceae</taxon>
        <taxon>Tothia</taxon>
    </lineage>
</organism>
<dbReference type="GO" id="GO:0005946">
    <property type="term" value="C:alpha,alpha-trehalose-phosphate synthase complex (UDP-forming)"/>
    <property type="evidence" value="ECO:0007669"/>
    <property type="project" value="TreeGrafter"/>
</dbReference>
<gene>
    <name evidence="7" type="ORF">EJ08DRAFT_693065</name>
</gene>
<evidence type="ECO:0000256" key="3">
    <source>
        <dbReference type="ARBA" id="ARBA00006330"/>
    </source>
</evidence>
<proteinExistence type="inferred from homology"/>
<protein>
    <submittedName>
        <fullName evidence="7">Alpha,alpha-trehalose phosphate synthase subunit</fullName>
    </submittedName>
</protein>
<dbReference type="Gene3D" id="3.30.70.1020">
    <property type="entry name" value="Trehalose-6-phosphate phosphatase related protein, domain 2"/>
    <property type="match status" value="1"/>
</dbReference>
<dbReference type="GO" id="GO:0030234">
    <property type="term" value="F:enzyme regulator activity"/>
    <property type="evidence" value="ECO:0007669"/>
    <property type="project" value="UniProtKB-ARBA"/>
</dbReference>
<accession>A0A9P4P1Z7</accession>
<dbReference type="InterPro" id="IPR006379">
    <property type="entry name" value="HAD-SF_hydro_IIB"/>
</dbReference>
<dbReference type="SUPFAM" id="SSF56784">
    <property type="entry name" value="HAD-like"/>
    <property type="match status" value="1"/>
</dbReference>
<evidence type="ECO:0000256" key="6">
    <source>
        <dbReference type="SAM" id="MobiDB-lite"/>
    </source>
</evidence>
<feature type="compositionally biased region" description="Polar residues" evidence="6">
    <location>
        <begin position="866"/>
        <end position="886"/>
    </location>
</feature>
<feature type="region of interest" description="Disordered" evidence="6">
    <location>
        <begin position="866"/>
        <end position="933"/>
    </location>
</feature>
<dbReference type="InterPro" id="IPR023214">
    <property type="entry name" value="HAD_sf"/>
</dbReference>
<dbReference type="PANTHER" id="PTHR10788">
    <property type="entry name" value="TREHALOSE-6-PHOSPHATE SYNTHASE"/>
    <property type="match status" value="1"/>
</dbReference>
<keyword evidence="8" id="KW-1185">Reference proteome</keyword>
<dbReference type="GO" id="GO:0005829">
    <property type="term" value="C:cytosol"/>
    <property type="evidence" value="ECO:0007669"/>
    <property type="project" value="TreeGrafter"/>
</dbReference>
<dbReference type="Proteomes" id="UP000800235">
    <property type="component" value="Unassembled WGS sequence"/>
</dbReference>
<dbReference type="FunFam" id="3.40.50.2000:FF:000099">
    <property type="entry name" value="Alpha,alpha-trehalose phosphate synthase subunit, putative"/>
    <property type="match status" value="1"/>
</dbReference>
<dbReference type="GO" id="GO:0004805">
    <property type="term" value="F:trehalose-phosphatase activity"/>
    <property type="evidence" value="ECO:0007669"/>
    <property type="project" value="TreeGrafter"/>
</dbReference>
<evidence type="ECO:0000256" key="1">
    <source>
        <dbReference type="ARBA" id="ARBA00004496"/>
    </source>
</evidence>
<dbReference type="GO" id="GO:0005992">
    <property type="term" value="P:trehalose biosynthetic process"/>
    <property type="evidence" value="ECO:0007669"/>
    <property type="project" value="InterPro"/>
</dbReference>
<dbReference type="InterPro" id="IPR036412">
    <property type="entry name" value="HAD-like_sf"/>
</dbReference>